<comment type="caution">
    <text evidence="1">The sequence shown here is derived from an EMBL/GenBank/DDBJ whole genome shotgun (WGS) entry which is preliminary data.</text>
</comment>
<reference evidence="1" key="1">
    <citation type="submission" date="2023-04" db="EMBL/GenBank/DDBJ databases">
        <title>Draft Genome sequencing of Naganishia species isolated from polar environments using Oxford Nanopore Technology.</title>
        <authorList>
            <person name="Leo P."/>
            <person name="Venkateswaran K."/>
        </authorList>
    </citation>
    <scope>NUCLEOTIDE SEQUENCE</scope>
    <source>
        <strain evidence="1">MNA-CCFEE 5261</strain>
    </source>
</reference>
<evidence type="ECO:0000313" key="2">
    <source>
        <dbReference type="Proteomes" id="UP001241377"/>
    </source>
</evidence>
<dbReference type="Proteomes" id="UP001241377">
    <property type="component" value="Unassembled WGS sequence"/>
</dbReference>
<evidence type="ECO:0000313" key="1">
    <source>
        <dbReference type="EMBL" id="KAJ9107059.1"/>
    </source>
</evidence>
<proteinExistence type="predicted"/>
<keyword evidence="2" id="KW-1185">Reference proteome</keyword>
<name>A0ACC2W7A0_9TREE</name>
<organism evidence="1 2">
    <name type="scientific">Naganishia cerealis</name>
    <dbReference type="NCBI Taxonomy" id="610337"/>
    <lineage>
        <taxon>Eukaryota</taxon>
        <taxon>Fungi</taxon>
        <taxon>Dikarya</taxon>
        <taxon>Basidiomycota</taxon>
        <taxon>Agaricomycotina</taxon>
        <taxon>Tremellomycetes</taxon>
        <taxon>Filobasidiales</taxon>
        <taxon>Filobasidiaceae</taxon>
        <taxon>Naganishia</taxon>
    </lineage>
</organism>
<gene>
    <name evidence="1" type="ORF">QFC19_002929</name>
</gene>
<protein>
    <submittedName>
        <fullName evidence="1">Uncharacterized protein</fullName>
    </submittedName>
</protein>
<sequence length="527" mass="56981">MALFASSFNKPSGGNQQASFANPFSSAFAPGTAPVVDPKAGNRHNKRKRSSEASQQQQNRAAAYSDRDTVKSAQQNIEKLMKVLDKGSLDDKKGGKDKSRKKRKSVGGADGDDGAITMDELRRRLAAEESGDDASGGRDDAGPDGKQQPKKKKIKHGLDGRPILPPGVSSIAELQGKGKSPKAKTKQPQQASKPKQPQQSKKAESASTAAIEPISGEWDEDVEDEKTEVPAVTKPMTSLQSSLVNKLSSAKFRWLNEQLYTLPSTEAWDMMRKEGGSAFADYHDSHRQQTAAWPSPPLPYIVSAIRKLAEASRSGSNMIVDLGCGDASLAKELNGVDGFTVLSYDLVGDVQYLAGSEAPTESRGWVVPGDFLDSVPLPGEPGGHEHAQDGFEVKVPHGTKKKGKKNAEKPPVMTAPQVVDSVVCCLSLMGVNWVGGIYEACRILKTGGTFHVAEVTSRLISNKEFIKLVESFGFRLEEHTAPTTHFDLFRFTKTSFAPLGVVKGQWAWDARVAEGTKIMKGCVYKKR</sequence>
<accession>A0ACC2W7A0</accession>
<dbReference type="EMBL" id="JASBWR010000026">
    <property type="protein sequence ID" value="KAJ9107059.1"/>
    <property type="molecule type" value="Genomic_DNA"/>
</dbReference>